<dbReference type="EMBL" id="BMYU01000001">
    <property type="protein sequence ID" value="GGX28240.1"/>
    <property type="molecule type" value="Genomic_DNA"/>
</dbReference>
<dbReference type="InterPro" id="IPR011990">
    <property type="entry name" value="TPR-like_helical_dom_sf"/>
</dbReference>
<dbReference type="Gene3D" id="1.25.40.10">
    <property type="entry name" value="Tetratricopeptide repeat domain"/>
    <property type="match status" value="1"/>
</dbReference>
<protein>
    <recommendedName>
        <fullName evidence="3">Sel1 repeat family protein</fullName>
    </recommendedName>
</protein>
<accession>A0ABQ2XQV1</accession>
<name>A0ABQ2XQV1_9BURK</name>
<evidence type="ECO:0000313" key="2">
    <source>
        <dbReference type="Proteomes" id="UP000653343"/>
    </source>
</evidence>
<dbReference type="SUPFAM" id="SSF81901">
    <property type="entry name" value="HCP-like"/>
    <property type="match status" value="1"/>
</dbReference>
<gene>
    <name evidence="1" type="ORF">GCM10010946_01250</name>
</gene>
<reference evidence="2" key="1">
    <citation type="journal article" date="2019" name="Int. J. Syst. Evol. Microbiol.">
        <title>The Global Catalogue of Microorganisms (GCM) 10K type strain sequencing project: providing services to taxonomists for standard genome sequencing and annotation.</title>
        <authorList>
            <consortium name="The Broad Institute Genomics Platform"/>
            <consortium name="The Broad Institute Genome Sequencing Center for Infectious Disease"/>
            <person name="Wu L."/>
            <person name="Ma J."/>
        </authorList>
    </citation>
    <scope>NUCLEOTIDE SEQUENCE [LARGE SCALE GENOMIC DNA]</scope>
    <source>
        <strain evidence="2">KCTC 23917</strain>
    </source>
</reference>
<evidence type="ECO:0008006" key="3">
    <source>
        <dbReference type="Google" id="ProtNLM"/>
    </source>
</evidence>
<evidence type="ECO:0000313" key="1">
    <source>
        <dbReference type="EMBL" id="GGX28240.1"/>
    </source>
</evidence>
<sequence>MLKKTIVLSLLLLIVAVLAGYYFGTERCQDQSEYDYSPYCVKCYKQSAENGDAGSAYNLALYFEGRDAATSNNWVRIAAERGEMRAVSRVLAECGDGKQFSSQYAEKIQSNAVNKDSRANALDAMYFYLGGSCGPVNIEQARSFYIENADDDLKLCPVALKYGEVVQLEKTKDADKKNALELLQKCLHKADPDSVTFQEASKLLSSIRTTTSSNK</sequence>
<dbReference type="RefSeq" id="WP_189355084.1">
    <property type="nucleotide sequence ID" value="NZ_BMYU01000001.1"/>
</dbReference>
<comment type="caution">
    <text evidence="1">The sequence shown here is derived from an EMBL/GenBank/DDBJ whole genome shotgun (WGS) entry which is preliminary data.</text>
</comment>
<dbReference type="Proteomes" id="UP000653343">
    <property type="component" value="Unassembled WGS sequence"/>
</dbReference>
<organism evidence="1 2">
    <name type="scientific">Undibacterium squillarum</name>
    <dbReference type="NCBI Taxonomy" id="1131567"/>
    <lineage>
        <taxon>Bacteria</taxon>
        <taxon>Pseudomonadati</taxon>
        <taxon>Pseudomonadota</taxon>
        <taxon>Betaproteobacteria</taxon>
        <taxon>Burkholderiales</taxon>
        <taxon>Oxalobacteraceae</taxon>
        <taxon>Undibacterium</taxon>
    </lineage>
</organism>
<keyword evidence="2" id="KW-1185">Reference proteome</keyword>
<proteinExistence type="predicted"/>